<dbReference type="EMBL" id="SJPL01000001">
    <property type="protein sequence ID" value="TWT70869.1"/>
    <property type="molecule type" value="Genomic_DNA"/>
</dbReference>
<evidence type="ECO:0000313" key="4">
    <source>
        <dbReference type="Proteomes" id="UP000317238"/>
    </source>
</evidence>
<accession>A0A5C5Y7D1</accession>
<evidence type="ECO:0000259" key="2">
    <source>
        <dbReference type="Pfam" id="PF07596"/>
    </source>
</evidence>
<keyword evidence="4" id="KW-1185">Reference proteome</keyword>
<dbReference type="PANTHER" id="PTHR30093">
    <property type="entry name" value="GENERAL SECRETION PATHWAY PROTEIN G"/>
    <property type="match status" value="1"/>
</dbReference>
<evidence type="ECO:0000256" key="1">
    <source>
        <dbReference type="SAM" id="Phobius"/>
    </source>
</evidence>
<protein>
    <recommendedName>
        <fullName evidence="2">DUF1559 domain-containing protein</fullName>
    </recommendedName>
</protein>
<dbReference type="AlphaFoldDB" id="A0A5C5Y7D1"/>
<proteinExistence type="predicted"/>
<dbReference type="OrthoDB" id="285651at2"/>
<dbReference type="PANTHER" id="PTHR30093:SF2">
    <property type="entry name" value="TYPE II SECRETION SYSTEM PROTEIN H"/>
    <property type="match status" value="1"/>
</dbReference>
<evidence type="ECO:0000313" key="3">
    <source>
        <dbReference type="EMBL" id="TWT70869.1"/>
    </source>
</evidence>
<name>A0A5C5Y7D1_9PLAN</name>
<gene>
    <name evidence="3" type="ORF">Pan14r_31770</name>
</gene>
<dbReference type="Proteomes" id="UP000317238">
    <property type="component" value="Unassembled WGS sequence"/>
</dbReference>
<keyword evidence="1" id="KW-1133">Transmembrane helix</keyword>
<dbReference type="Pfam" id="PF07596">
    <property type="entry name" value="SBP_bac_10"/>
    <property type="match status" value="1"/>
</dbReference>
<sequence>MEFLFTCPHCGTRTEVDRKFSGAQGACVTCGRPITIPDFDSPDASSLRSTANANDTFRWRSTIARKPLAIFTAGLVFLGCLVAMLVAVVRFGGGAVSTIQTAQSRAVSTSNLKQIAKALNAYANDYGRYPPAYTVGPSGAPLHSWRVLILPYLGENERYESIQLDLPWDNAANRQWTNVVPDVYSHPRNEGLPGTTPYQVFLGPRTVFAPGQSISPKDITDGRTSTLLVAEVQPDAFTRSWMQPTDLDFRQQWNQGYGGMSEEIRGMHPGSILVTTANGQVHQLDLQTPVTTIQAMITPDSGDSVPAGTLRPVVAR</sequence>
<organism evidence="3 4">
    <name type="scientific">Crateriforma conspicua</name>
    <dbReference type="NCBI Taxonomy" id="2527996"/>
    <lineage>
        <taxon>Bacteria</taxon>
        <taxon>Pseudomonadati</taxon>
        <taxon>Planctomycetota</taxon>
        <taxon>Planctomycetia</taxon>
        <taxon>Planctomycetales</taxon>
        <taxon>Planctomycetaceae</taxon>
        <taxon>Crateriforma</taxon>
    </lineage>
</organism>
<comment type="caution">
    <text evidence="3">The sequence shown here is derived from an EMBL/GenBank/DDBJ whole genome shotgun (WGS) entry which is preliminary data.</text>
</comment>
<keyword evidence="1" id="KW-0472">Membrane</keyword>
<feature type="domain" description="DUF1559" evidence="2">
    <location>
        <begin position="105"/>
        <end position="180"/>
    </location>
</feature>
<keyword evidence="1" id="KW-0812">Transmembrane</keyword>
<feature type="transmembrane region" description="Helical" evidence="1">
    <location>
        <begin position="68"/>
        <end position="89"/>
    </location>
</feature>
<reference evidence="3 4" key="1">
    <citation type="submission" date="2019-02" db="EMBL/GenBank/DDBJ databases">
        <title>Deep-cultivation of Planctomycetes and their phenomic and genomic characterization uncovers novel biology.</title>
        <authorList>
            <person name="Wiegand S."/>
            <person name="Jogler M."/>
            <person name="Boedeker C."/>
            <person name="Pinto D."/>
            <person name="Vollmers J."/>
            <person name="Rivas-Marin E."/>
            <person name="Kohn T."/>
            <person name="Peeters S.H."/>
            <person name="Heuer A."/>
            <person name="Rast P."/>
            <person name="Oberbeckmann S."/>
            <person name="Bunk B."/>
            <person name="Jeske O."/>
            <person name="Meyerdierks A."/>
            <person name="Storesund J.E."/>
            <person name="Kallscheuer N."/>
            <person name="Luecker S."/>
            <person name="Lage O.M."/>
            <person name="Pohl T."/>
            <person name="Merkel B.J."/>
            <person name="Hornburger P."/>
            <person name="Mueller R.-W."/>
            <person name="Bruemmer F."/>
            <person name="Labrenz M."/>
            <person name="Spormann A.M."/>
            <person name="Op Den Camp H."/>
            <person name="Overmann J."/>
            <person name="Amann R."/>
            <person name="Jetten M.S.M."/>
            <person name="Mascher T."/>
            <person name="Medema M.H."/>
            <person name="Devos D.P."/>
            <person name="Kaster A.-K."/>
            <person name="Ovreas L."/>
            <person name="Rohde M."/>
            <person name="Galperin M.Y."/>
            <person name="Jogler C."/>
        </authorList>
    </citation>
    <scope>NUCLEOTIDE SEQUENCE [LARGE SCALE GENOMIC DNA]</scope>
    <source>
        <strain evidence="3 4">Pan14r</strain>
    </source>
</reference>
<dbReference type="InterPro" id="IPR011453">
    <property type="entry name" value="DUF1559"/>
</dbReference>